<accession>A0A5C8UMT7</accession>
<organism evidence="3 4">
    <name type="scientific">Lacisediminihabitans profunda</name>
    <dbReference type="NCBI Taxonomy" id="2594790"/>
    <lineage>
        <taxon>Bacteria</taxon>
        <taxon>Bacillati</taxon>
        <taxon>Actinomycetota</taxon>
        <taxon>Actinomycetes</taxon>
        <taxon>Micrococcales</taxon>
        <taxon>Microbacteriaceae</taxon>
        <taxon>Lacisediminihabitans</taxon>
    </lineage>
</organism>
<dbReference type="Pfam" id="PF05235">
    <property type="entry name" value="CHAD"/>
    <property type="match status" value="1"/>
</dbReference>
<evidence type="ECO:0000313" key="4">
    <source>
        <dbReference type="Proteomes" id="UP000321379"/>
    </source>
</evidence>
<keyword evidence="4" id="KW-1185">Reference proteome</keyword>
<evidence type="ECO:0000313" key="3">
    <source>
        <dbReference type="EMBL" id="TXN29188.1"/>
    </source>
</evidence>
<dbReference type="Pfam" id="PF01928">
    <property type="entry name" value="CYTH"/>
    <property type="match status" value="1"/>
</dbReference>
<evidence type="ECO:0000259" key="2">
    <source>
        <dbReference type="PROSITE" id="PS51708"/>
    </source>
</evidence>
<name>A0A5C8UMT7_9MICO</name>
<dbReference type="InterPro" id="IPR007899">
    <property type="entry name" value="CHAD_dom"/>
</dbReference>
<dbReference type="EMBL" id="VRMG01000009">
    <property type="protein sequence ID" value="TXN29188.1"/>
    <property type="molecule type" value="Genomic_DNA"/>
</dbReference>
<dbReference type="Gene3D" id="1.40.20.10">
    <property type="entry name" value="CHAD domain"/>
    <property type="match status" value="1"/>
</dbReference>
<protein>
    <submittedName>
        <fullName evidence="3">CYTH and CHAD domain-containing protein</fullName>
    </submittedName>
</protein>
<feature type="domain" description="CHAD" evidence="2">
    <location>
        <begin position="215"/>
        <end position="500"/>
    </location>
</feature>
<dbReference type="RefSeq" id="WP_147784208.1">
    <property type="nucleotide sequence ID" value="NZ_VRMG01000009.1"/>
</dbReference>
<dbReference type="PANTHER" id="PTHR39339">
    <property type="entry name" value="SLR1444 PROTEIN"/>
    <property type="match status" value="1"/>
</dbReference>
<dbReference type="PANTHER" id="PTHR39339:SF1">
    <property type="entry name" value="CHAD DOMAIN-CONTAINING PROTEIN"/>
    <property type="match status" value="1"/>
</dbReference>
<dbReference type="Gene3D" id="2.40.320.10">
    <property type="entry name" value="Hypothetical Protein Pfu-838710-001"/>
    <property type="match status" value="1"/>
</dbReference>
<comment type="caution">
    <text evidence="3">The sequence shown here is derived from an EMBL/GenBank/DDBJ whole genome shotgun (WGS) entry which is preliminary data.</text>
</comment>
<dbReference type="AlphaFoldDB" id="A0A5C8UMT7"/>
<dbReference type="InterPro" id="IPR038186">
    <property type="entry name" value="CHAD_dom_sf"/>
</dbReference>
<dbReference type="InterPro" id="IPR033469">
    <property type="entry name" value="CYTH-like_dom_sf"/>
</dbReference>
<sequence length="505" mass="56207">MTSHDALEIERKYDVTEATPLPELHTISGVRRVDQPVEHTLEAVYFDTDDLTLAANHITLRRRTGGDDAGWHLKLPQSGDTRRELHEPLGVDRHRVPEALLRRVRVHLRDRALTPVVRLHTRRIVRGLRGDSGQVLAVFCDDHVTSERLVPASAAESWREWEMELVEGGATVLDAAESLFAAAGIRRSPSASKLARSLGDRLPPQRATPQWITDRKTAAHALLSYLDEHVHALIAQDPLVREGGPDAVHDLRIAIRRLRSALATYRLLIDPDVAARLRAELQWLGAALGTSRDIQVINARLDTLVGDEAPALVLGPVRNRIDDQLGEDFAAARHRGLEALDSTRYFDLLDAFDALLASPPLTDLAGRSAERVIPRLIERESRRLRRAARAVRAVTDAGRRAVALHEVRKSAKRLRYAAELARSVRRKPADRLAAAAENLQTILGDHQDSVVARDTLLRLSTQAYLQGENGFSYGRLHAIEEQRAAAAEAQFRKAWKQFPTGLAKD</sequence>
<evidence type="ECO:0000259" key="1">
    <source>
        <dbReference type="PROSITE" id="PS51707"/>
    </source>
</evidence>
<dbReference type="SUPFAM" id="SSF55154">
    <property type="entry name" value="CYTH-like phosphatases"/>
    <property type="match status" value="1"/>
</dbReference>
<feature type="domain" description="CYTH" evidence="1">
    <location>
        <begin position="6"/>
        <end position="204"/>
    </location>
</feature>
<dbReference type="SMART" id="SM01118">
    <property type="entry name" value="CYTH"/>
    <property type="match status" value="1"/>
</dbReference>
<gene>
    <name evidence="3" type="ORF">FVP33_13465</name>
</gene>
<proteinExistence type="predicted"/>
<reference evidence="3 4" key="1">
    <citation type="submission" date="2019-08" db="EMBL/GenBank/DDBJ databases">
        <title>Bacterial whole genome sequence for Glaciihabitans sp. CHu50b-6-2.</title>
        <authorList>
            <person name="Jin L."/>
        </authorList>
    </citation>
    <scope>NUCLEOTIDE SEQUENCE [LARGE SCALE GENOMIC DNA]</scope>
    <source>
        <strain evidence="3 4">CHu50b-6-2</strain>
    </source>
</reference>
<dbReference type="Proteomes" id="UP000321379">
    <property type="component" value="Unassembled WGS sequence"/>
</dbReference>
<dbReference type="PROSITE" id="PS51708">
    <property type="entry name" value="CHAD"/>
    <property type="match status" value="1"/>
</dbReference>
<dbReference type="PROSITE" id="PS51707">
    <property type="entry name" value="CYTH"/>
    <property type="match status" value="1"/>
</dbReference>
<dbReference type="CDD" id="cd07374">
    <property type="entry name" value="CYTH-like_Pase"/>
    <property type="match status" value="1"/>
</dbReference>
<dbReference type="InterPro" id="IPR023577">
    <property type="entry name" value="CYTH_domain"/>
</dbReference>
<dbReference type="SMART" id="SM00880">
    <property type="entry name" value="CHAD"/>
    <property type="match status" value="1"/>
</dbReference>